<accession>A0A9D4U587</accession>
<evidence type="ECO:0000256" key="6">
    <source>
        <dbReference type="ARBA" id="ARBA00023136"/>
    </source>
</evidence>
<keyword evidence="6 8" id="KW-0472">Membrane</keyword>
<comment type="caution">
    <text evidence="9">The sequence shown here is derived from an EMBL/GenBank/DDBJ whole genome shotgun (WGS) entry which is preliminary data.</text>
</comment>
<evidence type="ECO:0000256" key="1">
    <source>
        <dbReference type="ARBA" id="ARBA00004389"/>
    </source>
</evidence>
<evidence type="ECO:0000256" key="3">
    <source>
        <dbReference type="ARBA" id="ARBA00022692"/>
    </source>
</evidence>
<comment type="similarity">
    <text evidence="2">Belongs to the RAMP4 family.</text>
</comment>
<dbReference type="PANTHER" id="PTHR15601:SF0">
    <property type="entry name" value="GEO09675P1"/>
    <property type="match status" value="1"/>
</dbReference>
<organism evidence="9 10">
    <name type="scientific">Adiantum capillus-veneris</name>
    <name type="common">Maidenhair fern</name>
    <dbReference type="NCBI Taxonomy" id="13818"/>
    <lineage>
        <taxon>Eukaryota</taxon>
        <taxon>Viridiplantae</taxon>
        <taxon>Streptophyta</taxon>
        <taxon>Embryophyta</taxon>
        <taxon>Tracheophyta</taxon>
        <taxon>Polypodiopsida</taxon>
        <taxon>Polypodiidae</taxon>
        <taxon>Polypodiales</taxon>
        <taxon>Pteridineae</taxon>
        <taxon>Pteridaceae</taxon>
        <taxon>Vittarioideae</taxon>
        <taxon>Adiantum</taxon>
    </lineage>
</organism>
<comment type="subcellular location">
    <subcellularLocation>
        <location evidence="1">Endoplasmic reticulum membrane</location>
        <topology evidence="1">Single-pass membrane protein</topology>
    </subcellularLocation>
</comment>
<evidence type="ECO:0000256" key="2">
    <source>
        <dbReference type="ARBA" id="ARBA00005500"/>
    </source>
</evidence>
<evidence type="ECO:0000256" key="8">
    <source>
        <dbReference type="SAM" id="Phobius"/>
    </source>
</evidence>
<evidence type="ECO:0000256" key="4">
    <source>
        <dbReference type="ARBA" id="ARBA00022824"/>
    </source>
</evidence>
<feature type="compositionally biased region" description="Basic and acidic residues" evidence="7">
    <location>
        <begin position="1"/>
        <end position="12"/>
    </location>
</feature>
<dbReference type="EMBL" id="JABFUD020000022">
    <property type="protein sequence ID" value="KAI5061849.1"/>
    <property type="molecule type" value="Genomic_DNA"/>
</dbReference>
<dbReference type="GO" id="GO:0005789">
    <property type="term" value="C:endoplasmic reticulum membrane"/>
    <property type="evidence" value="ECO:0007669"/>
    <property type="project" value="UniProtKB-SubCell"/>
</dbReference>
<dbReference type="GO" id="GO:0030968">
    <property type="term" value="P:endoplasmic reticulum unfolded protein response"/>
    <property type="evidence" value="ECO:0007669"/>
    <property type="project" value="TreeGrafter"/>
</dbReference>
<keyword evidence="3 8" id="KW-0812">Transmembrane</keyword>
<dbReference type="InterPro" id="IPR010580">
    <property type="entry name" value="ER_stress-assoc"/>
</dbReference>
<protein>
    <recommendedName>
        <fullName evidence="11">Stress-associated endoplasmic reticulum protein</fullName>
    </recommendedName>
</protein>
<evidence type="ECO:0000313" key="9">
    <source>
        <dbReference type="EMBL" id="KAI5061849.1"/>
    </source>
</evidence>
<dbReference type="OrthoDB" id="16679at2759"/>
<reference evidence="9" key="1">
    <citation type="submission" date="2021-01" db="EMBL/GenBank/DDBJ databases">
        <title>Adiantum capillus-veneris genome.</title>
        <authorList>
            <person name="Fang Y."/>
            <person name="Liao Q."/>
        </authorList>
    </citation>
    <scope>NUCLEOTIDE SEQUENCE</scope>
    <source>
        <strain evidence="9">H3</strain>
        <tissue evidence="9">Leaf</tissue>
    </source>
</reference>
<sequence length="68" mass="7201">MTTSKRLADQKSAKFQKNIHRRGAVPETSVKKGSNYPVGPAVLGLFVFIVIGSALLQIIRTASSGGMA</sequence>
<proteinExistence type="inferred from homology"/>
<feature type="transmembrane region" description="Helical" evidence="8">
    <location>
        <begin position="38"/>
        <end position="59"/>
    </location>
</feature>
<evidence type="ECO:0008006" key="11">
    <source>
        <dbReference type="Google" id="ProtNLM"/>
    </source>
</evidence>
<gene>
    <name evidence="9" type="ORF">GOP47_0022388</name>
</gene>
<dbReference type="Proteomes" id="UP000886520">
    <property type="component" value="Chromosome 22"/>
</dbReference>
<evidence type="ECO:0000313" key="10">
    <source>
        <dbReference type="Proteomes" id="UP000886520"/>
    </source>
</evidence>
<keyword evidence="5 8" id="KW-1133">Transmembrane helix</keyword>
<dbReference type="PANTHER" id="PTHR15601">
    <property type="entry name" value="STRESS ASSOCIATED ENDOPLASMIC RETICULUM PROTEIN SERP1/RAMP4"/>
    <property type="match status" value="1"/>
</dbReference>
<evidence type="ECO:0000256" key="7">
    <source>
        <dbReference type="SAM" id="MobiDB-lite"/>
    </source>
</evidence>
<dbReference type="Pfam" id="PF06624">
    <property type="entry name" value="RAMP4"/>
    <property type="match status" value="1"/>
</dbReference>
<name>A0A9D4U587_ADICA</name>
<keyword evidence="10" id="KW-1185">Reference proteome</keyword>
<feature type="region of interest" description="Disordered" evidence="7">
    <location>
        <begin position="1"/>
        <end position="30"/>
    </location>
</feature>
<dbReference type="AlphaFoldDB" id="A0A9D4U587"/>
<evidence type="ECO:0000256" key="5">
    <source>
        <dbReference type="ARBA" id="ARBA00022989"/>
    </source>
</evidence>
<keyword evidence="4" id="KW-0256">Endoplasmic reticulum</keyword>